<keyword evidence="5 7" id="KW-0408">Iron</keyword>
<dbReference type="EMBL" id="JBDIVE010000006">
    <property type="protein sequence ID" value="MEN3069359.1"/>
    <property type="molecule type" value="Genomic_DNA"/>
</dbReference>
<dbReference type="InterPro" id="IPR013785">
    <property type="entry name" value="Aldolase_TIM"/>
</dbReference>
<comment type="catalytic activity">
    <reaction evidence="7">
        <text>glycyl-[formate C-acetyltransferase] + reduced [flavodoxin] + S-adenosyl-L-methionine = glycin-2-yl radical-[formate C-acetyltransferase] + semiquinone [flavodoxin] + 5'-deoxyadenosine + L-methionine + H(+)</text>
        <dbReference type="Rhea" id="RHEA:19225"/>
        <dbReference type="Rhea" id="RHEA-COMP:10622"/>
        <dbReference type="Rhea" id="RHEA-COMP:12190"/>
        <dbReference type="Rhea" id="RHEA-COMP:12191"/>
        <dbReference type="Rhea" id="RHEA-COMP:14480"/>
        <dbReference type="ChEBI" id="CHEBI:15378"/>
        <dbReference type="ChEBI" id="CHEBI:17319"/>
        <dbReference type="ChEBI" id="CHEBI:29947"/>
        <dbReference type="ChEBI" id="CHEBI:32722"/>
        <dbReference type="ChEBI" id="CHEBI:57618"/>
        <dbReference type="ChEBI" id="CHEBI:57844"/>
        <dbReference type="ChEBI" id="CHEBI:59789"/>
        <dbReference type="ChEBI" id="CHEBI:140311"/>
        <dbReference type="EC" id="1.97.1.4"/>
    </reaction>
</comment>
<evidence type="ECO:0000256" key="3">
    <source>
        <dbReference type="ARBA" id="ARBA00022691"/>
    </source>
</evidence>
<dbReference type="RefSeq" id="WP_345920128.1">
    <property type="nucleotide sequence ID" value="NZ_JBDIVE010000006.1"/>
</dbReference>
<evidence type="ECO:0000256" key="2">
    <source>
        <dbReference type="ARBA" id="ARBA00022526"/>
    </source>
</evidence>
<evidence type="ECO:0000256" key="5">
    <source>
        <dbReference type="ARBA" id="ARBA00023004"/>
    </source>
</evidence>
<dbReference type="Gene3D" id="3.20.20.70">
    <property type="entry name" value="Aldolase class I"/>
    <property type="match status" value="1"/>
</dbReference>
<keyword evidence="7 9" id="KW-0560">Oxidoreductase</keyword>
<dbReference type="Pfam" id="PF04055">
    <property type="entry name" value="Radical_SAM"/>
    <property type="match status" value="1"/>
</dbReference>
<dbReference type="PROSITE" id="PS51918">
    <property type="entry name" value="RADICAL_SAM"/>
    <property type="match status" value="1"/>
</dbReference>
<dbReference type="EC" id="1.97.1.4" evidence="7"/>
<keyword evidence="2" id="KW-0119">Carbohydrate metabolism</keyword>
<sequence length="276" mass="31155">MTEKQSLSKGRFTLQSTDEHVQLDENEIDRLSHEGRWGFLHSQETGSAIDGPGVRVVYWTTGCEFRCQYCHNPDTWKLKHGKLVCVDDILTDLKKYATFVKLAGGGITMSGGEPLVQHRFVMNILRGAKEMGLHTTLDTNGFLGERLTDEELQDIDLVLLDIKSWDPETHLRVTAKPVEPVLEFARRLARLGRPAWLRYVLVPGLTDAPDNVEGVASFVASLGNFERVDVLPFHQLGKFKWEALGMKYELPDTPAPDKALLESTREIFRRHGLVTT</sequence>
<protein>
    <recommendedName>
        <fullName evidence="7">Pyruvate formate-lyase-activating enzyme</fullName>
        <ecNumber evidence="7">1.97.1.4</ecNumber>
    </recommendedName>
</protein>
<gene>
    <name evidence="9" type="primary">pflA</name>
    <name evidence="9" type="ORF">ABDB84_12780</name>
</gene>
<dbReference type="InterPro" id="IPR007197">
    <property type="entry name" value="rSAM"/>
</dbReference>
<reference evidence="9 10" key="1">
    <citation type="journal article" date="2018" name="Int. J. Syst. Evol. Microbiol.">
        <title>Uliginosibacterium sediminicola sp. nov., isolated from freshwater sediment.</title>
        <authorList>
            <person name="Hwang W.M."/>
            <person name="Kim S.M."/>
            <person name="Kang K."/>
            <person name="Ahn T.Y."/>
        </authorList>
    </citation>
    <scope>NUCLEOTIDE SEQUENCE [LARGE SCALE GENOMIC DNA]</scope>
    <source>
        <strain evidence="9 10">M1-21</strain>
    </source>
</reference>
<keyword evidence="1 7" id="KW-0004">4Fe-4S</keyword>
<comment type="cofactor">
    <cofactor evidence="7">
        <name>[4Fe-4S] cluster</name>
        <dbReference type="ChEBI" id="CHEBI:49883"/>
    </cofactor>
    <text evidence="7">Binds 1 [4Fe-4S] cluster. The cluster is coordinated with 3 cysteines and an exchangeable S-adenosyl-L-methionine.</text>
</comment>
<comment type="function">
    <text evidence="7">Activation of pyruvate formate-lyase under anaerobic conditions by generation of an organic free radical, using S-adenosylmethionine and reduced flavodoxin as cosubstrates to produce 5'-deoxy-adenosine.</text>
</comment>
<keyword evidence="10" id="KW-1185">Reference proteome</keyword>
<keyword evidence="2" id="KW-0313">Glucose metabolism</keyword>
<evidence type="ECO:0000256" key="6">
    <source>
        <dbReference type="ARBA" id="ARBA00023014"/>
    </source>
</evidence>
<dbReference type="InterPro" id="IPR034457">
    <property type="entry name" value="Organic_radical-activating"/>
</dbReference>
<comment type="subcellular location">
    <subcellularLocation>
        <location evidence="7">Cytoplasm</location>
    </subcellularLocation>
</comment>
<evidence type="ECO:0000313" key="10">
    <source>
        <dbReference type="Proteomes" id="UP001410394"/>
    </source>
</evidence>
<evidence type="ECO:0000256" key="1">
    <source>
        <dbReference type="ARBA" id="ARBA00022485"/>
    </source>
</evidence>
<proteinExistence type="inferred from homology"/>
<keyword evidence="3 7" id="KW-0949">S-adenosyl-L-methionine</keyword>
<dbReference type="Proteomes" id="UP001410394">
    <property type="component" value="Unassembled WGS sequence"/>
</dbReference>
<name>A0ABU9Z0K5_9RHOO</name>
<keyword evidence="4 7" id="KW-0479">Metal-binding</keyword>
<dbReference type="SFLD" id="SFLDG01066">
    <property type="entry name" value="organic_radical-activating_enz"/>
    <property type="match status" value="1"/>
</dbReference>
<evidence type="ECO:0000259" key="8">
    <source>
        <dbReference type="PROSITE" id="PS51918"/>
    </source>
</evidence>
<comment type="similarity">
    <text evidence="7">Belongs to the organic radical-activating enzymes family.</text>
</comment>
<dbReference type="PANTHER" id="PTHR30352">
    <property type="entry name" value="PYRUVATE FORMATE-LYASE-ACTIVATING ENZYME"/>
    <property type="match status" value="1"/>
</dbReference>
<dbReference type="SUPFAM" id="SSF102114">
    <property type="entry name" value="Radical SAM enzymes"/>
    <property type="match status" value="1"/>
</dbReference>
<comment type="caution">
    <text evidence="9">The sequence shown here is derived from an EMBL/GenBank/DDBJ whole genome shotgun (WGS) entry which is preliminary data.</text>
</comment>
<dbReference type="NCBIfam" id="TIGR02493">
    <property type="entry name" value="PFLA"/>
    <property type="match status" value="1"/>
</dbReference>
<dbReference type="GO" id="GO:0043365">
    <property type="term" value="F:[formate-C-acetyltransferase]-activating enzyme activity"/>
    <property type="evidence" value="ECO:0007669"/>
    <property type="project" value="UniProtKB-EC"/>
</dbReference>
<evidence type="ECO:0000313" key="9">
    <source>
        <dbReference type="EMBL" id="MEN3069359.1"/>
    </source>
</evidence>
<dbReference type="SFLD" id="SFLDS00029">
    <property type="entry name" value="Radical_SAM"/>
    <property type="match status" value="1"/>
</dbReference>
<keyword evidence="9" id="KW-0670">Pyruvate</keyword>
<dbReference type="PANTHER" id="PTHR30352:SF5">
    <property type="entry name" value="PYRUVATE FORMATE-LYASE 1-ACTIVATING ENZYME"/>
    <property type="match status" value="1"/>
</dbReference>
<keyword evidence="7" id="KW-0963">Cytoplasm</keyword>
<keyword evidence="6 7" id="KW-0411">Iron-sulfur</keyword>
<accession>A0ABU9Z0K5</accession>
<dbReference type="CDD" id="cd01335">
    <property type="entry name" value="Radical_SAM"/>
    <property type="match status" value="1"/>
</dbReference>
<evidence type="ECO:0000256" key="7">
    <source>
        <dbReference type="RuleBase" id="RU362053"/>
    </source>
</evidence>
<evidence type="ECO:0000256" key="4">
    <source>
        <dbReference type="ARBA" id="ARBA00022723"/>
    </source>
</evidence>
<feature type="domain" description="Radical SAM core" evidence="8">
    <location>
        <begin position="49"/>
        <end position="270"/>
    </location>
</feature>
<organism evidence="9 10">
    <name type="scientific">Uliginosibacterium sediminicola</name>
    <dbReference type="NCBI Taxonomy" id="2024550"/>
    <lineage>
        <taxon>Bacteria</taxon>
        <taxon>Pseudomonadati</taxon>
        <taxon>Pseudomonadota</taxon>
        <taxon>Betaproteobacteria</taxon>
        <taxon>Rhodocyclales</taxon>
        <taxon>Zoogloeaceae</taxon>
        <taxon>Uliginosibacterium</taxon>
    </lineage>
</organism>
<dbReference type="InterPro" id="IPR012838">
    <property type="entry name" value="PFL1_activating"/>
</dbReference>
<dbReference type="InterPro" id="IPR058240">
    <property type="entry name" value="rSAM_sf"/>
</dbReference>